<dbReference type="GO" id="GO:0016491">
    <property type="term" value="F:oxidoreductase activity"/>
    <property type="evidence" value="ECO:0007669"/>
    <property type="project" value="UniProtKB-KW"/>
</dbReference>
<dbReference type="InterPro" id="IPR023753">
    <property type="entry name" value="FAD/NAD-binding_dom"/>
</dbReference>
<dbReference type="InterPro" id="IPR050097">
    <property type="entry name" value="Ferredoxin-NADP_redctase_2"/>
</dbReference>
<organism evidence="4 5">
    <name type="scientific">Zemynaea arenosa</name>
    <dbReference type="NCBI Taxonomy" id="2561931"/>
    <lineage>
        <taxon>Bacteria</taxon>
        <taxon>Pseudomonadati</taxon>
        <taxon>Pseudomonadota</taxon>
        <taxon>Betaproteobacteria</taxon>
        <taxon>Burkholderiales</taxon>
        <taxon>Oxalobacteraceae</taxon>
        <taxon>Telluria group</taxon>
        <taxon>Zemynaea</taxon>
    </lineage>
</organism>
<reference evidence="4 5" key="1">
    <citation type="submission" date="2019-03" db="EMBL/GenBank/DDBJ databases">
        <title>Draft Genome Sequence of Massilia arenosa sp. nov., a Novel Massilia Species Isolated from a Sandy-loam Maize Soil.</title>
        <authorList>
            <person name="Raths R."/>
            <person name="Peta V."/>
            <person name="Bucking H."/>
        </authorList>
    </citation>
    <scope>NUCLEOTIDE SEQUENCE [LARGE SCALE GENOMIC DNA]</scope>
    <source>
        <strain evidence="4 5">MC02</strain>
    </source>
</reference>
<dbReference type="InterPro" id="IPR036188">
    <property type="entry name" value="FAD/NAD-bd_sf"/>
</dbReference>
<evidence type="ECO:0000256" key="2">
    <source>
        <dbReference type="ARBA" id="ARBA00023002"/>
    </source>
</evidence>
<keyword evidence="5" id="KW-1185">Reference proteome</keyword>
<dbReference type="AlphaFoldDB" id="A0A4Y9SNY0"/>
<proteinExistence type="predicted"/>
<dbReference type="PRINTS" id="PR00469">
    <property type="entry name" value="PNDRDTASEII"/>
</dbReference>
<protein>
    <submittedName>
        <fullName evidence="4">NAD(P)/FAD-dependent oxidoreductase</fullName>
    </submittedName>
</protein>
<comment type="caution">
    <text evidence="4">The sequence shown here is derived from an EMBL/GenBank/DDBJ whole genome shotgun (WGS) entry which is preliminary data.</text>
</comment>
<evidence type="ECO:0000256" key="1">
    <source>
        <dbReference type="ARBA" id="ARBA00022630"/>
    </source>
</evidence>
<dbReference type="Gene3D" id="3.50.50.60">
    <property type="entry name" value="FAD/NAD(P)-binding domain"/>
    <property type="match status" value="2"/>
</dbReference>
<dbReference type="Proteomes" id="UP000298438">
    <property type="component" value="Unassembled WGS sequence"/>
</dbReference>
<dbReference type="EMBL" id="SPVF01000080">
    <property type="protein sequence ID" value="TFW25018.1"/>
    <property type="molecule type" value="Genomic_DNA"/>
</dbReference>
<dbReference type="Pfam" id="PF07992">
    <property type="entry name" value="Pyr_redox_2"/>
    <property type="match status" value="1"/>
</dbReference>
<name>A0A4Y9SNY0_9BURK</name>
<keyword evidence="1" id="KW-0285">Flavoprotein</keyword>
<evidence type="ECO:0000259" key="3">
    <source>
        <dbReference type="Pfam" id="PF07992"/>
    </source>
</evidence>
<evidence type="ECO:0000313" key="4">
    <source>
        <dbReference type="EMBL" id="TFW25018.1"/>
    </source>
</evidence>
<dbReference type="OrthoDB" id="9786503at2"/>
<dbReference type="PRINTS" id="PR00368">
    <property type="entry name" value="FADPNR"/>
</dbReference>
<gene>
    <name evidence="4" type="ORF">E4L96_05670</name>
</gene>
<accession>A0A4Y9SNY0</accession>
<feature type="domain" description="FAD/NAD(P)-binding" evidence="3">
    <location>
        <begin position="14"/>
        <end position="289"/>
    </location>
</feature>
<evidence type="ECO:0000313" key="5">
    <source>
        <dbReference type="Proteomes" id="UP000298438"/>
    </source>
</evidence>
<dbReference type="PANTHER" id="PTHR48105">
    <property type="entry name" value="THIOREDOXIN REDUCTASE 1-RELATED-RELATED"/>
    <property type="match status" value="1"/>
</dbReference>
<sequence length="304" mass="32469">MSIDPTPNPDRPFDAIIVGGSYAGLQAAMLLARARQRILVIDAGQRRNRFASASHGLLGRDGMEPGAIAAEGKAQLLAYPDVQWLDASAVYATGSHDNFLLRTDAGHELRARRLVLALGVVDELPPVEGLRERWGRSVFHCPYCHGFELQQGRIGVLANGELSMHHALMLPDWGQVTLLTNDTFVPSVEQTVALAERGVAIVTGAVDRISGIATVEMADGRTLDFDGLFAATRIRIASPLPEQLGCEFEDTPMGAIIRTDALKATTVPGVFACGDAARMMHSVPLALGDGALAGVATHRSLLFD</sequence>
<dbReference type="RefSeq" id="WP_135206247.1">
    <property type="nucleotide sequence ID" value="NZ_SPVF01000080.1"/>
</dbReference>
<keyword evidence="2" id="KW-0560">Oxidoreductase</keyword>
<dbReference type="SUPFAM" id="SSF51905">
    <property type="entry name" value="FAD/NAD(P)-binding domain"/>
    <property type="match status" value="1"/>
</dbReference>